<dbReference type="InterPro" id="IPR024079">
    <property type="entry name" value="MetalloPept_cat_dom_sf"/>
</dbReference>
<dbReference type="AlphaFoldDB" id="A0A316TMJ1"/>
<keyword evidence="6" id="KW-1185">Reference proteome</keyword>
<keyword evidence="5" id="KW-0482">Metalloprotease</keyword>
<accession>A0A316TMJ1</accession>
<name>A0A316TMJ1_9BACT</name>
<dbReference type="Gene3D" id="3.40.390.10">
    <property type="entry name" value="Collagenase (Catalytic Domain)"/>
    <property type="match status" value="1"/>
</dbReference>
<evidence type="ECO:0000313" key="5">
    <source>
        <dbReference type="EMBL" id="PWN05817.1"/>
    </source>
</evidence>
<gene>
    <name evidence="5" type="ORF">DDZ15_11535</name>
</gene>
<dbReference type="Pfam" id="PF16313">
    <property type="entry name" value="DUF4953"/>
    <property type="match status" value="1"/>
</dbReference>
<feature type="domain" description="DUF5117" evidence="3">
    <location>
        <begin position="99"/>
        <end position="287"/>
    </location>
</feature>
<evidence type="ECO:0000259" key="2">
    <source>
        <dbReference type="Pfam" id="PF16313"/>
    </source>
</evidence>
<feature type="signal peptide" evidence="1">
    <location>
        <begin position="1"/>
        <end position="23"/>
    </location>
</feature>
<organism evidence="5 6">
    <name type="scientific">Rhodohalobacter mucosus</name>
    <dbReference type="NCBI Taxonomy" id="2079485"/>
    <lineage>
        <taxon>Bacteria</taxon>
        <taxon>Pseudomonadati</taxon>
        <taxon>Balneolota</taxon>
        <taxon>Balneolia</taxon>
        <taxon>Balneolales</taxon>
        <taxon>Balneolaceae</taxon>
        <taxon>Rhodohalobacter</taxon>
    </lineage>
</organism>
<dbReference type="CDD" id="cd04276">
    <property type="entry name" value="ZnMc_MMP_like_2"/>
    <property type="match status" value="1"/>
</dbReference>
<dbReference type="InterPro" id="IPR032534">
    <property type="entry name" value="EcxA_zinc-bd"/>
</dbReference>
<evidence type="ECO:0000259" key="3">
    <source>
        <dbReference type="Pfam" id="PF17148"/>
    </source>
</evidence>
<feature type="chain" id="PRO_5016370983" evidence="1">
    <location>
        <begin position="24"/>
        <end position="805"/>
    </location>
</feature>
<evidence type="ECO:0000259" key="4">
    <source>
        <dbReference type="Pfam" id="PF17162"/>
    </source>
</evidence>
<keyword evidence="5" id="KW-0378">Hydrolase</keyword>
<dbReference type="RefSeq" id="WP_109647260.1">
    <property type="nucleotide sequence ID" value="NZ_QGGB01000008.1"/>
</dbReference>
<dbReference type="InterPro" id="IPR034032">
    <property type="entry name" value="Zn_MMP-like_bac"/>
</dbReference>
<keyword evidence="1" id="KW-0732">Signal</keyword>
<dbReference type="SUPFAM" id="SSF55486">
    <property type="entry name" value="Metalloproteases ('zincins'), catalytic domain"/>
    <property type="match status" value="1"/>
</dbReference>
<sequence length="805" mass="91177">MRRTKLLYILLLPAFFAISCKSAESVSERPSSQRSAESSNDYSTITGGDAVSADGVVDIHYKDDKIYYEIPDSLFGRDFLMVSRVASVPSNFFGFTSSGSKTAEQVVIFEKVRDKVTLRQRSYNAVAADSLPISRSVRANNFEPVIATFDIQATNPETGASVIEINPLFETDVPAISGMQGWLRSRYQVRRLDTGRSYIDTVRTFPLNVEARHVMTYEAMNPPSASGTNTISLLMNQSMVLLPKEPMKPRHHDYRVGWFTVNQLDFNSDAQKADTRSLIRRWRLEPSDPEAYFRGELVEPVKPIVYYVDPGTPEEYREAVIQGVEDWNVAFEEAGFKNAIQAKLPPTEEEDPNFEPEDIRYNMVRWIANTTRNATGPSTTDPRTGEIIASDIIWYHNHIRSYRNRLMLETGAANPDARSLPIDNDYLMEAIRQVIAHEIGHAIGLPHNMKANSSYPVDSLRSPSFTAEYGVSASVMDYARQNYIAQPGDGVERFIRKIGPYDKYAVNWGYRIIPGAETPEEEIPTLREWIMEKANDPMYRFGTSTGYDPSAQTEALSDDPVQASTYGMMNLQRVIPNLIEWTSRPGRNYEDLEEIYGELIGQWNRYVNHVITNIGGVYVERITTDQEGDVFRPVSREYQQKAMQFMIDNAFSTPDWLLNAEILRNIEHAGAIERIQNLQGRQLANVMSTSRMIRLIEDEAFRGDEAYAPAEMLEDLRNGIWSELSTGDSIDVYRRNLQRVYIHLVGQTMESEDELAVGSDIKAMLRAELNELQDLVEGAADGSSDRATRVHLNDVKERIADILEG</sequence>
<dbReference type="GO" id="GO:0006508">
    <property type="term" value="P:proteolysis"/>
    <property type="evidence" value="ECO:0007669"/>
    <property type="project" value="UniProtKB-KW"/>
</dbReference>
<dbReference type="InterPro" id="IPR033413">
    <property type="entry name" value="DUF5117"/>
</dbReference>
<dbReference type="GO" id="GO:0008237">
    <property type="term" value="F:metallopeptidase activity"/>
    <property type="evidence" value="ECO:0007669"/>
    <property type="project" value="UniProtKB-KW"/>
</dbReference>
<comment type="caution">
    <text evidence="5">The sequence shown here is derived from an EMBL/GenBank/DDBJ whole genome shotgun (WGS) entry which is preliminary data.</text>
</comment>
<dbReference type="PANTHER" id="PTHR38478">
    <property type="entry name" value="PEPTIDASE M1A AND M12B"/>
    <property type="match status" value="1"/>
</dbReference>
<reference evidence="5 6" key="1">
    <citation type="submission" date="2018-05" db="EMBL/GenBank/DDBJ databases">
        <title>Rhodohalobacter halophilus gen. nov., sp. nov., a moderately halophilic member of the family Balneolaceae.</title>
        <authorList>
            <person name="Liu Z.-W."/>
        </authorList>
    </citation>
    <scope>NUCLEOTIDE SEQUENCE [LARGE SCALE GENOMIC DNA]</scope>
    <source>
        <strain evidence="5 6">8A47</strain>
    </source>
</reference>
<protein>
    <submittedName>
        <fullName evidence="5">Zinc-dependent metalloprotease</fullName>
    </submittedName>
</protein>
<dbReference type="Proteomes" id="UP000245533">
    <property type="component" value="Unassembled WGS sequence"/>
</dbReference>
<feature type="domain" description="EcxA zinc-binding" evidence="2">
    <location>
        <begin position="423"/>
        <end position="725"/>
    </location>
</feature>
<dbReference type="PROSITE" id="PS51257">
    <property type="entry name" value="PROKAR_LIPOPROTEIN"/>
    <property type="match status" value="1"/>
</dbReference>
<evidence type="ECO:0000313" key="6">
    <source>
        <dbReference type="Proteomes" id="UP000245533"/>
    </source>
</evidence>
<dbReference type="PANTHER" id="PTHR38478:SF1">
    <property type="entry name" value="ZINC DEPENDENT METALLOPROTEASE DOMAIN LIPOPROTEIN"/>
    <property type="match status" value="1"/>
</dbReference>
<evidence type="ECO:0000256" key="1">
    <source>
        <dbReference type="SAM" id="SignalP"/>
    </source>
</evidence>
<feature type="domain" description="DUF5118" evidence="4">
    <location>
        <begin position="41"/>
        <end position="88"/>
    </location>
</feature>
<dbReference type="OrthoDB" id="9776599at2"/>
<dbReference type="InterPro" id="IPR033428">
    <property type="entry name" value="DUF5118"/>
</dbReference>
<dbReference type="Pfam" id="PF17148">
    <property type="entry name" value="DUF5117"/>
    <property type="match status" value="1"/>
</dbReference>
<dbReference type="EMBL" id="QGGB01000008">
    <property type="protein sequence ID" value="PWN05817.1"/>
    <property type="molecule type" value="Genomic_DNA"/>
</dbReference>
<proteinExistence type="predicted"/>
<dbReference type="Pfam" id="PF17162">
    <property type="entry name" value="DUF5118"/>
    <property type="match status" value="1"/>
</dbReference>
<keyword evidence="5" id="KW-0645">Protease</keyword>